<dbReference type="AlphaFoldDB" id="A0A4Y6PXJ5"/>
<keyword evidence="2" id="KW-0812">Transmembrane</keyword>
<dbReference type="GO" id="GO:0015385">
    <property type="term" value="F:sodium:proton antiporter activity"/>
    <property type="evidence" value="ECO:0007669"/>
    <property type="project" value="TreeGrafter"/>
</dbReference>
<feature type="compositionally biased region" description="Acidic residues" evidence="1">
    <location>
        <begin position="120"/>
        <end position="130"/>
    </location>
</feature>
<evidence type="ECO:0000313" key="3">
    <source>
        <dbReference type="EMBL" id="QDG53036.1"/>
    </source>
</evidence>
<feature type="region of interest" description="Disordered" evidence="1">
    <location>
        <begin position="109"/>
        <end position="130"/>
    </location>
</feature>
<dbReference type="RefSeq" id="WP_141199497.1">
    <property type="nucleotide sequence ID" value="NZ_CP041186.1"/>
</dbReference>
<dbReference type="PANTHER" id="PTHR34703:SF1">
    <property type="entry name" value="ANTIPORTER SUBUNIT MNHG2-RELATED"/>
    <property type="match status" value="1"/>
</dbReference>
<sequence>MFVEVILSFLLVTGAAFAFIGSLGLAKLPDFYMRLHGPTKATTLGIGSMLGASVIYAATAEQTFTLHELLITIFLFITAPISAHLLAKAALFRGIEDTTGKVLENVITSHPEPDASQYPDLEDFDDDEDE</sequence>
<reference evidence="3 4" key="1">
    <citation type="submission" date="2019-06" db="EMBL/GenBank/DDBJ databases">
        <title>Persicimonas caeni gen. nov., sp. nov., a predatory bacterium isolated from solar saltern.</title>
        <authorList>
            <person name="Wang S."/>
        </authorList>
    </citation>
    <scope>NUCLEOTIDE SEQUENCE [LARGE SCALE GENOMIC DNA]</scope>
    <source>
        <strain evidence="3 4">YN101</strain>
    </source>
</reference>
<keyword evidence="2" id="KW-0472">Membrane</keyword>
<proteinExistence type="predicted"/>
<feature type="transmembrane region" description="Helical" evidence="2">
    <location>
        <begin position="38"/>
        <end position="57"/>
    </location>
</feature>
<feature type="transmembrane region" description="Helical" evidence="2">
    <location>
        <begin position="6"/>
        <end position="26"/>
    </location>
</feature>
<dbReference type="Proteomes" id="UP000315995">
    <property type="component" value="Chromosome"/>
</dbReference>
<gene>
    <name evidence="3" type="ORF">FIV42_20495</name>
</gene>
<protein>
    <submittedName>
        <fullName evidence="3">Na+/H+ antiporter subunit G</fullName>
    </submittedName>
</protein>
<keyword evidence="2" id="KW-1133">Transmembrane helix</keyword>
<keyword evidence="4" id="KW-1185">Reference proteome</keyword>
<dbReference type="EMBL" id="CP041186">
    <property type="protein sequence ID" value="QDG53036.1"/>
    <property type="molecule type" value="Genomic_DNA"/>
</dbReference>
<accession>A0A5B8YAC7</accession>
<evidence type="ECO:0000256" key="1">
    <source>
        <dbReference type="SAM" id="MobiDB-lite"/>
    </source>
</evidence>
<dbReference type="Pfam" id="PF03334">
    <property type="entry name" value="PhaG_MnhG_YufB"/>
    <property type="match status" value="1"/>
</dbReference>
<dbReference type="InterPro" id="IPR005133">
    <property type="entry name" value="PhaG_MnhG_YufB"/>
</dbReference>
<organism evidence="3 4">
    <name type="scientific">Persicimonas caeni</name>
    <dbReference type="NCBI Taxonomy" id="2292766"/>
    <lineage>
        <taxon>Bacteria</taxon>
        <taxon>Deltaproteobacteria</taxon>
        <taxon>Bradymonadales</taxon>
        <taxon>Bradymonadaceae</taxon>
        <taxon>Persicimonas</taxon>
    </lineage>
</organism>
<feature type="transmembrane region" description="Helical" evidence="2">
    <location>
        <begin position="69"/>
        <end position="87"/>
    </location>
</feature>
<dbReference type="NCBIfam" id="TIGR01300">
    <property type="entry name" value="CPA3_mnhG_phaG"/>
    <property type="match status" value="1"/>
</dbReference>
<dbReference type="PANTHER" id="PTHR34703">
    <property type="entry name" value="ANTIPORTER SUBUNIT MNHG2-RELATED"/>
    <property type="match status" value="1"/>
</dbReference>
<evidence type="ECO:0000256" key="2">
    <source>
        <dbReference type="SAM" id="Phobius"/>
    </source>
</evidence>
<name>A0A4Y6PXJ5_PERCE</name>
<evidence type="ECO:0000313" key="4">
    <source>
        <dbReference type="Proteomes" id="UP000315995"/>
    </source>
</evidence>
<dbReference type="OrthoDB" id="5346950at2"/>
<dbReference type="NCBIfam" id="NF009316">
    <property type="entry name" value="PRK12674.1-5"/>
    <property type="match status" value="1"/>
</dbReference>
<accession>A0A4Y6PXJ5</accession>